<dbReference type="STRING" id="561176.SAMN04488561_4633"/>
<dbReference type="Proteomes" id="UP000181980">
    <property type="component" value="Unassembled WGS sequence"/>
</dbReference>
<protein>
    <submittedName>
        <fullName evidence="1">Uncharacterized protein</fullName>
    </submittedName>
</protein>
<sequence>MQMGSYSDSVRALQNIIKPVFDALTKGLEAAAQQHLDSGFARGDDPHYFSHTARRVASKELGNLGITATNESSGRPLLSLSGILITHNGLAVRVLRSPYKEGTRSHLIPPPGRSARRQAFWRQMPALSDFHTDNHLLLWTDDESRLLDPMTLVRPLGGDYRRDSVIVDWAGPLSRGMSMLRAADLDELRPSYKSDQLEG</sequence>
<accession>A0A1H5PMS9</accession>
<dbReference type="AlphaFoldDB" id="A0A1H5PMS9"/>
<reference evidence="2" key="1">
    <citation type="submission" date="2016-10" db="EMBL/GenBank/DDBJ databases">
        <authorList>
            <person name="Varghese N."/>
            <person name="Submissions S."/>
        </authorList>
    </citation>
    <scope>NUCLEOTIDE SEQUENCE [LARGE SCALE GENOMIC DNA]</scope>
    <source>
        <strain evidence="2">DSM 45237</strain>
    </source>
</reference>
<dbReference type="EMBL" id="FNUC01000004">
    <property type="protein sequence ID" value="SEF14421.1"/>
    <property type="molecule type" value="Genomic_DNA"/>
</dbReference>
<name>A0A1H5PMS9_9ACTN</name>
<organism evidence="1 2">
    <name type="scientific">Jiangella alba</name>
    <dbReference type="NCBI Taxonomy" id="561176"/>
    <lineage>
        <taxon>Bacteria</taxon>
        <taxon>Bacillati</taxon>
        <taxon>Actinomycetota</taxon>
        <taxon>Actinomycetes</taxon>
        <taxon>Jiangellales</taxon>
        <taxon>Jiangellaceae</taxon>
        <taxon>Jiangella</taxon>
    </lineage>
</organism>
<evidence type="ECO:0000313" key="2">
    <source>
        <dbReference type="Proteomes" id="UP000181980"/>
    </source>
</evidence>
<proteinExistence type="predicted"/>
<keyword evidence="2" id="KW-1185">Reference proteome</keyword>
<evidence type="ECO:0000313" key="1">
    <source>
        <dbReference type="EMBL" id="SEF14421.1"/>
    </source>
</evidence>
<gene>
    <name evidence="1" type="ORF">SAMN04488561_4633</name>
</gene>